<evidence type="ECO:0000256" key="4">
    <source>
        <dbReference type="ARBA" id="ARBA00022679"/>
    </source>
</evidence>
<name>A0A964XNV4_9ACTN</name>
<keyword evidence="4" id="KW-0808">Transferase</keyword>
<keyword evidence="7" id="KW-0067">ATP-binding</keyword>
<feature type="compositionally biased region" description="Low complexity" evidence="9">
    <location>
        <begin position="583"/>
        <end position="605"/>
    </location>
</feature>
<reference evidence="13" key="1">
    <citation type="submission" date="2020-01" db="EMBL/GenBank/DDBJ databases">
        <title>Whole-genome analyses of novel actinobacteria.</title>
        <authorList>
            <person name="Sahin N."/>
        </authorList>
    </citation>
    <scope>NUCLEOTIDE SEQUENCE</scope>
    <source>
        <strain evidence="13">YC537</strain>
    </source>
</reference>
<feature type="transmembrane region" description="Helical" evidence="10">
    <location>
        <begin position="141"/>
        <end position="167"/>
    </location>
</feature>
<feature type="transmembrane region" description="Helical" evidence="10">
    <location>
        <begin position="116"/>
        <end position="135"/>
    </location>
</feature>
<protein>
    <recommendedName>
        <fullName evidence="2">histidine kinase</fullName>
        <ecNumber evidence="2">2.7.13.3</ecNumber>
    </recommendedName>
</protein>
<dbReference type="CDD" id="cd16917">
    <property type="entry name" value="HATPase_UhpB-NarQ-NarX-like"/>
    <property type="match status" value="1"/>
</dbReference>
<feature type="region of interest" description="Disordered" evidence="9">
    <location>
        <begin position="404"/>
        <end position="441"/>
    </location>
</feature>
<proteinExistence type="predicted"/>
<comment type="catalytic activity">
    <reaction evidence="1">
        <text>ATP + protein L-histidine = ADP + protein N-phospho-L-histidine.</text>
        <dbReference type="EC" id="2.7.13.3"/>
    </reaction>
</comment>
<comment type="caution">
    <text evidence="13">The sequence shown here is derived from an EMBL/GenBank/DDBJ whole genome shotgun (WGS) entry which is preliminary data.</text>
</comment>
<dbReference type="GO" id="GO:0005524">
    <property type="term" value="F:ATP binding"/>
    <property type="evidence" value="ECO:0007669"/>
    <property type="project" value="UniProtKB-KW"/>
</dbReference>
<feature type="transmembrane region" description="Helical" evidence="10">
    <location>
        <begin position="455"/>
        <end position="475"/>
    </location>
</feature>
<dbReference type="PANTHER" id="PTHR24421:SF10">
    <property type="entry name" value="NITRATE_NITRITE SENSOR PROTEIN NARQ"/>
    <property type="match status" value="1"/>
</dbReference>
<dbReference type="SUPFAM" id="SSF55874">
    <property type="entry name" value="ATPase domain of HSP90 chaperone/DNA topoisomerase II/histidine kinase"/>
    <property type="match status" value="1"/>
</dbReference>
<keyword evidence="10" id="KW-0472">Membrane</keyword>
<dbReference type="GO" id="GO:0000155">
    <property type="term" value="F:phosphorelay sensor kinase activity"/>
    <property type="evidence" value="ECO:0007669"/>
    <property type="project" value="InterPro"/>
</dbReference>
<dbReference type="GO" id="GO:0046983">
    <property type="term" value="F:protein dimerization activity"/>
    <property type="evidence" value="ECO:0007669"/>
    <property type="project" value="InterPro"/>
</dbReference>
<evidence type="ECO:0000256" key="6">
    <source>
        <dbReference type="ARBA" id="ARBA00022777"/>
    </source>
</evidence>
<evidence type="ECO:0000256" key="7">
    <source>
        <dbReference type="ARBA" id="ARBA00022840"/>
    </source>
</evidence>
<evidence type="ECO:0000313" key="14">
    <source>
        <dbReference type="Proteomes" id="UP000598297"/>
    </source>
</evidence>
<keyword evidence="10" id="KW-1133">Transmembrane helix</keyword>
<gene>
    <name evidence="13" type="ORF">GUY60_32440</name>
</gene>
<dbReference type="AlphaFoldDB" id="A0A964XNV4"/>
<dbReference type="Pfam" id="PF07730">
    <property type="entry name" value="HisKA_3"/>
    <property type="match status" value="1"/>
</dbReference>
<keyword evidence="8" id="KW-0902">Two-component regulatory system</keyword>
<dbReference type="Gene3D" id="3.30.565.10">
    <property type="entry name" value="Histidine kinase-like ATPase, C-terminal domain"/>
    <property type="match status" value="1"/>
</dbReference>
<evidence type="ECO:0000256" key="1">
    <source>
        <dbReference type="ARBA" id="ARBA00000085"/>
    </source>
</evidence>
<evidence type="ECO:0000256" key="5">
    <source>
        <dbReference type="ARBA" id="ARBA00022741"/>
    </source>
</evidence>
<dbReference type="EMBL" id="JAAAHS010000415">
    <property type="protein sequence ID" value="NBE56064.1"/>
    <property type="molecule type" value="Genomic_DNA"/>
</dbReference>
<dbReference type="InterPro" id="IPR036890">
    <property type="entry name" value="HATPase_C_sf"/>
</dbReference>
<feature type="domain" description="Signal transduction histidine kinase subgroup 3 dimerisation and phosphoacceptor" evidence="12">
    <location>
        <begin position="198"/>
        <end position="262"/>
    </location>
</feature>
<keyword evidence="5" id="KW-0547">Nucleotide-binding</keyword>
<feature type="domain" description="Histidine kinase/HSP90-like ATPase" evidence="11">
    <location>
        <begin position="314"/>
        <end position="405"/>
    </location>
</feature>
<dbReference type="InterPro" id="IPR011712">
    <property type="entry name" value="Sig_transdc_His_kin_sub3_dim/P"/>
</dbReference>
<evidence type="ECO:0000256" key="8">
    <source>
        <dbReference type="ARBA" id="ARBA00023012"/>
    </source>
</evidence>
<accession>A0A964XNV4</accession>
<evidence type="ECO:0000259" key="12">
    <source>
        <dbReference type="Pfam" id="PF07730"/>
    </source>
</evidence>
<keyword evidence="6 13" id="KW-0418">Kinase</keyword>
<dbReference type="PANTHER" id="PTHR24421">
    <property type="entry name" value="NITRATE/NITRITE SENSOR PROTEIN NARX-RELATED"/>
    <property type="match status" value="1"/>
</dbReference>
<evidence type="ECO:0000313" key="13">
    <source>
        <dbReference type="EMBL" id="NBE56064.1"/>
    </source>
</evidence>
<dbReference type="Gene3D" id="1.20.5.1930">
    <property type="match status" value="1"/>
</dbReference>
<keyword evidence="10" id="KW-0812">Transmembrane</keyword>
<dbReference type="InterPro" id="IPR050482">
    <property type="entry name" value="Sensor_HK_TwoCompSys"/>
</dbReference>
<evidence type="ECO:0000256" key="10">
    <source>
        <dbReference type="SAM" id="Phobius"/>
    </source>
</evidence>
<keyword evidence="3" id="KW-0597">Phosphoprotein</keyword>
<dbReference type="GO" id="GO:0016020">
    <property type="term" value="C:membrane"/>
    <property type="evidence" value="ECO:0007669"/>
    <property type="project" value="InterPro"/>
</dbReference>
<feature type="compositionally biased region" description="Low complexity" evidence="9">
    <location>
        <begin position="405"/>
        <end position="428"/>
    </location>
</feature>
<dbReference type="EC" id="2.7.13.3" evidence="2"/>
<dbReference type="Pfam" id="PF02518">
    <property type="entry name" value="HATPase_c"/>
    <property type="match status" value="1"/>
</dbReference>
<evidence type="ECO:0000256" key="3">
    <source>
        <dbReference type="ARBA" id="ARBA00022553"/>
    </source>
</evidence>
<dbReference type="Proteomes" id="UP000598297">
    <property type="component" value="Unassembled WGS sequence"/>
</dbReference>
<dbReference type="OrthoDB" id="227596at2"/>
<dbReference type="InterPro" id="IPR003594">
    <property type="entry name" value="HATPase_dom"/>
</dbReference>
<evidence type="ECO:0000256" key="9">
    <source>
        <dbReference type="SAM" id="MobiDB-lite"/>
    </source>
</evidence>
<evidence type="ECO:0000259" key="11">
    <source>
        <dbReference type="Pfam" id="PF02518"/>
    </source>
</evidence>
<evidence type="ECO:0000256" key="2">
    <source>
        <dbReference type="ARBA" id="ARBA00012438"/>
    </source>
</evidence>
<sequence>MPSLIALLSPRHSPFAGPGESGRKLWRAVVEAGCAGFLVILTYQAVSGLGDGLSGDLQTLLGFTALGLVVVRRRFPVTATLGLAAVMGLVPATGLLTAVAAYTATRQIAVARRRTVLLLVGSALATVGCGAFTPYTDFGPYAFGLALGAVLAATTVLVPGLVGAAAGQQDRLLLALRERTAAAEEAERQAEGASRIHERSRIAAEMHDLLGHRLSLISLHAGGLEMALRQQAPELRDEAALVRGATQDAMRELREVLGVLGPLGRDTGTDALTDATGTHADIEALVTESRGGGVHVDLDWEGPDLDGREAPLRRAVHRVVRESLTNVHRYAAGARVAVRVTHDERRVTVTVRNGVPPTSAPAPERIGTGRGLTGLRERVALLGGTLDAGPTPAGGFAVTAELPSEPEAATEPGTAAEPAAATGTAPAGSVPDERAPQVPSPRALSGFQRQFADTATALLGLAGVGVMMLFGMVLVEQAQPGPDYENPDPPRVGMHRDEVVRVSALDSDEARAAALGREPARPKAATSCMYPFSTNEPEHRERGEMRLVRYCFTGDTLTAIDHFTVPLVTEPTDTPSPSPSPAPSSATSSPSTSPTPTEPQEQQQP</sequence>
<organism evidence="13 14">
    <name type="scientific">Streptomyces boluensis</name>
    <dbReference type="NCBI Taxonomy" id="1775135"/>
    <lineage>
        <taxon>Bacteria</taxon>
        <taxon>Bacillati</taxon>
        <taxon>Actinomycetota</taxon>
        <taxon>Actinomycetes</taxon>
        <taxon>Kitasatosporales</taxon>
        <taxon>Streptomycetaceae</taxon>
        <taxon>Streptomyces</taxon>
    </lineage>
</organism>
<keyword evidence="14" id="KW-1185">Reference proteome</keyword>
<feature type="region of interest" description="Disordered" evidence="9">
    <location>
        <begin position="566"/>
        <end position="605"/>
    </location>
</feature>
<dbReference type="RefSeq" id="WP_161704413.1">
    <property type="nucleotide sequence ID" value="NZ_JAAAHS010000415.1"/>
</dbReference>
<feature type="transmembrane region" description="Helical" evidence="10">
    <location>
        <begin position="81"/>
        <end position="104"/>
    </location>
</feature>